<evidence type="ECO:0000256" key="3">
    <source>
        <dbReference type="ARBA" id="ARBA00012814"/>
    </source>
</evidence>
<dbReference type="Gene3D" id="3.30.930.10">
    <property type="entry name" value="Bira Bifunctional Protein, Domain 2"/>
    <property type="match status" value="1"/>
</dbReference>
<evidence type="ECO:0000259" key="13">
    <source>
        <dbReference type="PROSITE" id="PS50862"/>
    </source>
</evidence>
<dbReference type="Gene3D" id="3.30.70.380">
    <property type="entry name" value="Ferrodoxin-fold anticodon-binding domain"/>
    <property type="match status" value="1"/>
</dbReference>
<evidence type="ECO:0000256" key="5">
    <source>
        <dbReference type="ARBA" id="ARBA00022741"/>
    </source>
</evidence>
<dbReference type="Pfam" id="PF03147">
    <property type="entry name" value="FDX-ACB"/>
    <property type="match status" value="1"/>
</dbReference>
<feature type="domain" description="FDX-ACB" evidence="14">
    <location>
        <begin position="356"/>
        <end position="447"/>
    </location>
</feature>
<evidence type="ECO:0000256" key="7">
    <source>
        <dbReference type="ARBA" id="ARBA00022917"/>
    </source>
</evidence>
<evidence type="ECO:0000256" key="4">
    <source>
        <dbReference type="ARBA" id="ARBA00022598"/>
    </source>
</evidence>
<dbReference type="GO" id="GO:0000049">
    <property type="term" value="F:tRNA binding"/>
    <property type="evidence" value="ECO:0007669"/>
    <property type="project" value="InterPro"/>
</dbReference>
<gene>
    <name evidence="15" type="ORF">PGAL8A_00132200</name>
</gene>
<reference evidence="15" key="1">
    <citation type="submission" date="2015-04" db="EMBL/GenBank/DDBJ databases">
        <authorList>
            <consortium name="Pathogen Informatics"/>
        </authorList>
    </citation>
    <scope>NUCLEOTIDE SEQUENCE [LARGE SCALE GENOMIC DNA]</scope>
    <source>
        <strain evidence="15">8A</strain>
    </source>
</reference>
<dbReference type="PROSITE" id="PS51447">
    <property type="entry name" value="FDX_ACB"/>
    <property type="match status" value="1"/>
</dbReference>
<dbReference type="AlphaFoldDB" id="A0A1J1GMI9"/>
<dbReference type="VEuPathDB" id="PlasmoDB:PGAL8A_00132200"/>
<evidence type="ECO:0000256" key="9">
    <source>
        <dbReference type="ARBA" id="ARBA00023128"/>
    </source>
</evidence>
<dbReference type="InterPro" id="IPR005121">
    <property type="entry name" value="Fdx_antiC-bd"/>
</dbReference>
<evidence type="ECO:0000256" key="12">
    <source>
        <dbReference type="ARBA" id="ARBA00049255"/>
    </source>
</evidence>
<dbReference type="GeneID" id="39729847"/>
<feature type="domain" description="Aminoacyl-transfer RNA synthetases class-II family profile" evidence="13">
    <location>
        <begin position="138"/>
        <end position="354"/>
    </location>
</feature>
<keyword evidence="16" id="KW-1185">Reference proteome</keyword>
<dbReference type="InterPro" id="IPR036690">
    <property type="entry name" value="Fdx_antiC-bd_sf"/>
</dbReference>
<accession>A0A1J1GMI9</accession>
<dbReference type="InterPro" id="IPR002319">
    <property type="entry name" value="Phenylalanyl-tRNA_Synthase"/>
</dbReference>
<protein>
    <recommendedName>
        <fullName evidence="3">phenylalanine--tRNA ligase</fullName>
        <ecNumber evidence="3">6.1.1.20</ecNumber>
    </recommendedName>
    <alternativeName>
        <fullName evidence="11">Phenylalanyl-tRNA synthetase</fullName>
    </alternativeName>
</protein>
<comment type="similarity">
    <text evidence="2">Belongs to the class-II aminoacyl-tRNA synthetase family.</text>
</comment>
<dbReference type="OrthoDB" id="4457at2759"/>
<sequence length="447" mass="54222">MTLPKIILSNEGRILYNTKNHPIRTVKNMIEHFFKFENFDNLNYETSIKQNFDELLVPLSHPARSIKDTFYLNENYIKNFNFLFENYYIRLDTLNKFYKYYLSNKILNHDNIKLMRTHMTTHLPYLLKKNYRNVIYTGTVYRRDEIDKYHFPIFHQTDGFLMRSESFEVEADLKIKLEKLINYLFKSNKIEMKWEDNTSFPFTDPSYELYIKRENDKKWIEILGCGKIKKEVIYMSLYEKDIKKIIENEIYTFDKNLKSTLDNYPNNKILFQTKNKEECNSIINKFCNKQLNNQITLKINEFLKNINYQGWAFGIGLERLCMLLYGIEDIRLLWSNDKRFINQFKENEITKFYPFSNFPSIKKDISFYINDNFKENIFFQLCRDIAHENIEEVKKVDHYFNPKTNETSVCYRITYRSHNQNLTHKFVNNIQNKIIESLIKECSVHVR</sequence>
<dbReference type="FunFam" id="3.30.70.380:FF:000002">
    <property type="entry name" value="phenylalanine--tRNA ligase, mitochondrial"/>
    <property type="match status" value="1"/>
</dbReference>
<comment type="catalytic activity">
    <reaction evidence="12">
        <text>tRNA(Phe) + L-phenylalanine + ATP = L-phenylalanyl-tRNA(Phe) + AMP + diphosphate + H(+)</text>
        <dbReference type="Rhea" id="RHEA:19413"/>
        <dbReference type="Rhea" id="RHEA-COMP:9668"/>
        <dbReference type="Rhea" id="RHEA-COMP:9699"/>
        <dbReference type="ChEBI" id="CHEBI:15378"/>
        <dbReference type="ChEBI" id="CHEBI:30616"/>
        <dbReference type="ChEBI" id="CHEBI:33019"/>
        <dbReference type="ChEBI" id="CHEBI:58095"/>
        <dbReference type="ChEBI" id="CHEBI:78442"/>
        <dbReference type="ChEBI" id="CHEBI:78531"/>
        <dbReference type="ChEBI" id="CHEBI:456215"/>
        <dbReference type="EC" id="6.1.1.20"/>
    </reaction>
</comment>
<proteinExistence type="inferred from homology"/>
<evidence type="ECO:0000256" key="8">
    <source>
        <dbReference type="ARBA" id="ARBA00022946"/>
    </source>
</evidence>
<name>A0A1J1GMI9_PLAGA</name>
<comment type="subcellular location">
    <subcellularLocation>
        <location evidence="1">Mitochondrion matrix</location>
    </subcellularLocation>
</comment>
<evidence type="ECO:0000256" key="11">
    <source>
        <dbReference type="ARBA" id="ARBA00031194"/>
    </source>
</evidence>
<keyword evidence="7" id="KW-0648">Protein biosynthesis</keyword>
<evidence type="ECO:0000256" key="2">
    <source>
        <dbReference type="ARBA" id="ARBA00008226"/>
    </source>
</evidence>
<comment type="caution">
    <text evidence="15">The sequence shown here is derived from an EMBL/GenBank/DDBJ whole genome shotgun (WGS) entry which is preliminary data.</text>
</comment>
<dbReference type="SMART" id="SM00896">
    <property type="entry name" value="FDX-ACB"/>
    <property type="match status" value="1"/>
</dbReference>
<evidence type="ECO:0000256" key="6">
    <source>
        <dbReference type="ARBA" id="ARBA00022840"/>
    </source>
</evidence>
<dbReference type="EMBL" id="CVMV01000019">
    <property type="protein sequence ID" value="CRG93617.1"/>
    <property type="molecule type" value="Genomic_DNA"/>
</dbReference>
<dbReference type="Proteomes" id="UP000220797">
    <property type="component" value="Unassembled WGS sequence"/>
</dbReference>
<evidence type="ECO:0000256" key="10">
    <source>
        <dbReference type="ARBA" id="ARBA00023146"/>
    </source>
</evidence>
<evidence type="ECO:0000256" key="1">
    <source>
        <dbReference type="ARBA" id="ARBA00004305"/>
    </source>
</evidence>
<dbReference type="RefSeq" id="XP_028526439.1">
    <property type="nucleotide sequence ID" value="XM_028674849.1"/>
</dbReference>
<dbReference type="SUPFAM" id="SSF54991">
    <property type="entry name" value="Anticodon-binding domain of PheRS"/>
    <property type="match status" value="1"/>
</dbReference>
<dbReference type="PROSITE" id="PS50862">
    <property type="entry name" value="AA_TRNA_LIGASE_II"/>
    <property type="match status" value="1"/>
</dbReference>
<keyword evidence="10" id="KW-0030">Aminoacyl-tRNA synthetase</keyword>
<dbReference type="EC" id="6.1.1.20" evidence="3"/>
<dbReference type="GO" id="GO:0004826">
    <property type="term" value="F:phenylalanine-tRNA ligase activity"/>
    <property type="evidence" value="ECO:0007669"/>
    <property type="project" value="UniProtKB-EC"/>
</dbReference>
<dbReference type="OMA" id="GYTICAD"/>
<keyword evidence="6" id="KW-0067">ATP-binding</keyword>
<dbReference type="Pfam" id="PF01409">
    <property type="entry name" value="tRNA-synt_2d"/>
    <property type="match status" value="2"/>
</dbReference>
<dbReference type="InterPro" id="IPR045864">
    <property type="entry name" value="aa-tRNA-synth_II/BPL/LPL"/>
</dbReference>
<dbReference type="PANTHER" id="PTHR11538:SF41">
    <property type="entry name" value="PHENYLALANINE--TRNA LIGASE, MITOCHONDRIAL"/>
    <property type="match status" value="1"/>
</dbReference>
<evidence type="ECO:0000313" key="15">
    <source>
        <dbReference type="EMBL" id="CRG93617.1"/>
    </source>
</evidence>
<keyword evidence="9" id="KW-0496">Mitochondrion</keyword>
<dbReference type="GO" id="GO:0005524">
    <property type="term" value="F:ATP binding"/>
    <property type="evidence" value="ECO:0007669"/>
    <property type="project" value="UniProtKB-KW"/>
</dbReference>
<keyword evidence="5" id="KW-0547">Nucleotide-binding</keyword>
<dbReference type="SUPFAM" id="SSF55681">
    <property type="entry name" value="Class II aaRS and biotin synthetases"/>
    <property type="match status" value="1"/>
</dbReference>
<dbReference type="GO" id="GO:0005759">
    <property type="term" value="C:mitochondrial matrix"/>
    <property type="evidence" value="ECO:0007669"/>
    <property type="project" value="UniProtKB-SubCell"/>
</dbReference>
<keyword evidence="4 15" id="KW-0436">Ligase</keyword>
<organism evidence="15 16">
    <name type="scientific">Plasmodium gallinaceum</name>
    <dbReference type="NCBI Taxonomy" id="5849"/>
    <lineage>
        <taxon>Eukaryota</taxon>
        <taxon>Sar</taxon>
        <taxon>Alveolata</taxon>
        <taxon>Apicomplexa</taxon>
        <taxon>Aconoidasida</taxon>
        <taxon>Haemosporida</taxon>
        <taxon>Plasmodiidae</taxon>
        <taxon>Plasmodium</taxon>
        <taxon>Plasmodium (Haemamoeba)</taxon>
    </lineage>
</organism>
<evidence type="ECO:0000313" key="16">
    <source>
        <dbReference type="Proteomes" id="UP000220797"/>
    </source>
</evidence>
<keyword evidence="8" id="KW-0809">Transit peptide</keyword>
<dbReference type="GO" id="GO:0006432">
    <property type="term" value="P:phenylalanyl-tRNA aminoacylation"/>
    <property type="evidence" value="ECO:0007669"/>
    <property type="project" value="TreeGrafter"/>
</dbReference>
<evidence type="ECO:0000259" key="14">
    <source>
        <dbReference type="PROSITE" id="PS51447"/>
    </source>
</evidence>
<dbReference type="InterPro" id="IPR006195">
    <property type="entry name" value="aa-tRNA-synth_II"/>
</dbReference>
<dbReference type="PANTHER" id="PTHR11538">
    <property type="entry name" value="PHENYLALANYL-TRNA SYNTHETASE"/>
    <property type="match status" value="1"/>
</dbReference>